<proteinExistence type="predicted"/>
<dbReference type="EMBL" id="MN738933">
    <property type="protein sequence ID" value="QHT32237.1"/>
    <property type="molecule type" value="Genomic_DNA"/>
</dbReference>
<reference evidence="2" key="1">
    <citation type="journal article" date="2020" name="Nature">
        <title>Giant virus diversity and host interactions through global metagenomics.</title>
        <authorList>
            <person name="Schulz F."/>
            <person name="Roux S."/>
            <person name="Paez-Espino D."/>
            <person name="Jungbluth S."/>
            <person name="Walsh D.A."/>
            <person name="Denef V.J."/>
            <person name="McMahon K.D."/>
            <person name="Konstantinidis K.T."/>
            <person name="Eloe-Fadrosh E.A."/>
            <person name="Kyrpides N.C."/>
            <person name="Woyke T."/>
        </authorList>
    </citation>
    <scope>NUCLEOTIDE SEQUENCE</scope>
    <source>
        <strain evidence="2">GVMAG-M-3300009159-65</strain>
    </source>
</reference>
<accession>A0A6C0ET67</accession>
<dbReference type="AlphaFoldDB" id="A0A6C0ET67"/>
<feature type="compositionally biased region" description="Basic residues" evidence="1">
    <location>
        <begin position="44"/>
        <end position="60"/>
    </location>
</feature>
<protein>
    <submittedName>
        <fullName evidence="2">Uncharacterized protein</fullName>
    </submittedName>
</protein>
<organism evidence="2">
    <name type="scientific">viral metagenome</name>
    <dbReference type="NCBI Taxonomy" id="1070528"/>
    <lineage>
        <taxon>unclassified sequences</taxon>
        <taxon>metagenomes</taxon>
        <taxon>organismal metagenomes</taxon>
    </lineage>
</organism>
<evidence type="ECO:0000313" key="2">
    <source>
        <dbReference type="EMBL" id="QHT32237.1"/>
    </source>
</evidence>
<sequence length="335" mass="38573">MLRQRSAPTKRSTTRRGRTKSKLSAAKKTNTSQNGIRRLESFRRLHLSAKRRASAKKHKNKEISNAKSKANKTNEQTFTKEFIKLIYKILIPCIEHAFRGADINPISNGHTNHLFQVGLPEPFVLNNRGFKKEYSYVIEMYKCKIIIVLGPRNFTIFIVPYIQEHNKNTHNYDEGSSNTISITYQATRGMYIYGVKSLNEPRISGSILNSCMFDICKSMKIPNVFIADEAGPNCMWSDRIKINNFSILRVIVGKPTFYEGLPGHFFDPKKAEAEKKILEQTNEEDKAFIKEYLKLEKIDNPEGCDRINHITEQAIALLPDPKYPELTKYVMTPYQ</sequence>
<evidence type="ECO:0000256" key="1">
    <source>
        <dbReference type="SAM" id="MobiDB-lite"/>
    </source>
</evidence>
<feature type="region of interest" description="Disordered" evidence="1">
    <location>
        <begin position="1"/>
        <end position="71"/>
    </location>
</feature>
<feature type="compositionally biased region" description="Basic residues" evidence="1">
    <location>
        <begin position="12"/>
        <end position="21"/>
    </location>
</feature>
<name>A0A6C0ET67_9ZZZZ</name>